<proteinExistence type="predicted"/>
<dbReference type="Pfam" id="PF00300">
    <property type="entry name" value="His_Phos_1"/>
    <property type="match status" value="1"/>
</dbReference>
<dbReference type="Gene3D" id="3.40.50.1240">
    <property type="entry name" value="Phosphoglycerate mutase-like"/>
    <property type="match status" value="1"/>
</dbReference>
<dbReference type="SUPFAM" id="SSF53254">
    <property type="entry name" value="Phosphoglycerate mutase-like"/>
    <property type="match status" value="1"/>
</dbReference>
<dbReference type="PANTHER" id="PTHR48100:SF1">
    <property type="entry name" value="HISTIDINE PHOSPHATASE FAMILY PROTEIN-RELATED"/>
    <property type="match status" value="1"/>
</dbReference>
<evidence type="ECO:0000313" key="3">
    <source>
        <dbReference type="Proteomes" id="UP000033220"/>
    </source>
</evidence>
<dbReference type="SMART" id="SM00855">
    <property type="entry name" value="PGAM"/>
    <property type="match status" value="1"/>
</dbReference>
<gene>
    <name evidence="2" type="ORF">RSPPHO_01551</name>
</gene>
<dbReference type="STRING" id="1150469.RSPPHO_01551"/>
<dbReference type="CDD" id="cd07067">
    <property type="entry name" value="HP_PGM_like"/>
    <property type="match status" value="1"/>
</dbReference>
<dbReference type="PANTHER" id="PTHR48100">
    <property type="entry name" value="BROAD-SPECIFICITY PHOSPHATASE YOR283W-RELATED"/>
    <property type="match status" value="1"/>
</dbReference>
<dbReference type="EMBL" id="HE663493">
    <property type="protein sequence ID" value="CCG08177.1"/>
    <property type="molecule type" value="Genomic_DNA"/>
</dbReference>
<protein>
    <submittedName>
        <fullName evidence="2">Phosphoglycerate/bisphosphoglycerate mutase</fullName>
    </submittedName>
</protein>
<dbReference type="Proteomes" id="UP000033220">
    <property type="component" value="Chromosome DSM 122"/>
</dbReference>
<dbReference type="eggNOG" id="COG0406">
    <property type="taxonomic scope" value="Bacteria"/>
</dbReference>
<evidence type="ECO:0000256" key="1">
    <source>
        <dbReference type="SAM" id="MobiDB-lite"/>
    </source>
</evidence>
<keyword evidence="3" id="KW-1185">Reference proteome</keyword>
<dbReference type="RefSeq" id="WP_014414816.1">
    <property type="nucleotide sequence ID" value="NC_017059.1"/>
</dbReference>
<dbReference type="InterPro" id="IPR050275">
    <property type="entry name" value="PGM_Phosphatase"/>
</dbReference>
<accession>H6SJL2</accession>
<dbReference type="PATRIC" id="fig|1150469.3.peg.1749"/>
<dbReference type="InterPro" id="IPR013078">
    <property type="entry name" value="His_Pase_superF_clade-1"/>
</dbReference>
<dbReference type="AlphaFoldDB" id="H6SJL2"/>
<dbReference type="HOGENOM" id="CLU_033323_8_2_5"/>
<dbReference type="InterPro" id="IPR029033">
    <property type="entry name" value="His_PPase_superfam"/>
</dbReference>
<evidence type="ECO:0000313" key="2">
    <source>
        <dbReference type="EMBL" id="CCG08177.1"/>
    </source>
</evidence>
<reference evidence="2 3" key="1">
    <citation type="submission" date="2012-02" db="EMBL/GenBank/DDBJ databases">
        <title>Shotgun genome sequence of Phaeospirillum photometricum DSM 122.</title>
        <authorList>
            <person name="Duquesne K."/>
            <person name="Sturgis J."/>
        </authorList>
    </citation>
    <scope>NUCLEOTIDE SEQUENCE [LARGE SCALE GENOMIC DNA]</scope>
    <source>
        <strain evidence="3">DSM122</strain>
    </source>
</reference>
<name>H6SJL2_PARPM</name>
<sequence length="231" mass="24714">MTPKGVLPLRPAKAAEAPGSAQAPAPPGITRWWWVRHGPVPGLKGRILGRSDVACDTSDLDALIILADRLPPGATLLVSPLLRARQTAQALENAGALLQPAEEEDDLREQDFGTWEGHAWTELMTREPPDPAVTTFWSDPAREAPPEGESFAQVMARVAHVVETWSERMDGGDVVVVGHAGPIRAAVAQALDLSPAAALRLGIDPLSLTRIDRHAGPPRGWSVQCVNETIP</sequence>
<feature type="region of interest" description="Disordered" evidence="1">
    <location>
        <begin position="1"/>
        <end position="24"/>
    </location>
</feature>
<dbReference type="GO" id="GO:0005737">
    <property type="term" value="C:cytoplasm"/>
    <property type="evidence" value="ECO:0007669"/>
    <property type="project" value="TreeGrafter"/>
</dbReference>
<organism evidence="2 3">
    <name type="scientific">Pararhodospirillum photometricum DSM 122</name>
    <dbReference type="NCBI Taxonomy" id="1150469"/>
    <lineage>
        <taxon>Bacteria</taxon>
        <taxon>Pseudomonadati</taxon>
        <taxon>Pseudomonadota</taxon>
        <taxon>Alphaproteobacteria</taxon>
        <taxon>Rhodospirillales</taxon>
        <taxon>Rhodospirillaceae</taxon>
        <taxon>Pararhodospirillum</taxon>
    </lineage>
</organism>
<dbReference type="GO" id="GO:0016791">
    <property type="term" value="F:phosphatase activity"/>
    <property type="evidence" value="ECO:0007669"/>
    <property type="project" value="TreeGrafter"/>
</dbReference>
<dbReference type="KEGG" id="rpm:RSPPHO_01551"/>
<feature type="compositionally biased region" description="Low complexity" evidence="1">
    <location>
        <begin position="11"/>
        <end position="23"/>
    </location>
</feature>